<sequence>MFSNYPPALDPMNTAYTVAEIFSNNAERPYPSAEINSPPGGRINNTVFPPTGKGLADYFIGVQSVVIDPSDRLWVLDTGRVATENGTQLNAAYGGPKLVGINLDTNLVFKTIVFDPMAAPGDSYLNDVRFDLTPSLTESGQGIAYITDSSSEGRNAIIVVDLGTGEAWRRLLNIPATQPDEGFIPTIWGGPVYTNGTTGMPIGNVNFGADGIALSADGATLYFSTTGSRELHSVPTERLRDRSPYAEILARGATNYLGETGLKDGMETDSNNRIYAGNIEDNSISSYNPETSILETFIRDPRFSWTDTLAVGFDGFLYWSENQLWRGPAYNGGVDRRQKPYVLFRVQLPNGGTKVTQSAPENNSTT</sequence>
<name>A0ABR0K3M7_9EURO</name>
<evidence type="ECO:0000256" key="3">
    <source>
        <dbReference type="ARBA" id="ARBA00022525"/>
    </source>
</evidence>
<dbReference type="InterPro" id="IPR011042">
    <property type="entry name" value="6-blade_b-propeller_TolB-like"/>
</dbReference>
<comment type="similarity">
    <text evidence="2">Belongs to the major royal jelly protein family.</text>
</comment>
<reference evidence="4 5" key="1">
    <citation type="submission" date="2023-08" db="EMBL/GenBank/DDBJ databases">
        <title>Black Yeasts Isolated from many extreme environments.</title>
        <authorList>
            <person name="Coleine C."/>
            <person name="Stajich J.E."/>
            <person name="Selbmann L."/>
        </authorList>
    </citation>
    <scope>NUCLEOTIDE SEQUENCE [LARGE SCALE GENOMIC DNA]</scope>
    <source>
        <strain evidence="4 5">CCFEE 5885</strain>
    </source>
</reference>
<dbReference type="PANTHER" id="PTHR10009:SF18">
    <property type="entry name" value="PROTEIN YELLOW-LIKE PROTEIN"/>
    <property type="match status" value="1"/>
</dbReference>
<comment type="caution">
    <text evidence="4">The sequence shown here is derived from an EMBL/GenBank/DDBJ whole genome shotgun (WGS) entry which is preliminary data.</text>
</comment>
<evidence type="ECO:0000256" key="1">
    <source>
        <dbReference type="ARBA" id="ARBA00004613"/>
    </source>
</evidence>
<evidence type="ECO:0000313" key="5">
    <source>
        <dbReference type="Proteomes" id="UP001345013"/>
    </source>
</evidence>
<dbReference type="Gene3D" id="2.120.10.30">
    <property type="entry name" value="TolB, C-terminal domain"/>
    <property type="match status" value="1"/>
</dbReference>
<gene>
    <name evidence="4" type="ORF">LTR24_007855</name>
</gene>
<keyword evidence="3" id="KW-0964">Secreted</keyword>
<evidence type="ECO:0000313" key="4">
    <source>
        <dbReference type="EMBL" id="KAK5083227.1"/>
    </source>
</evidence>
<dbReference type="SUPFAM" id="SSF101898">
    <property type="entry name" value="NHL repeat"/>
    <property type="match status" value="1"/>
</dbReference>
<accession>A0ABR0K3M7</accession>
<dbReference type="PANTHER" id="PTHR10009">
    <property type="entry name" value="PROTEIN YELLOW-RELATED"/>
    <property type="match status" value="1"/>
</dbReference>
<keyword evidence="5" id="KW-1185">Reference proteome</keyword>
<proteinExistence type="inferred from homology"/>
<protein>
    <recommendedName>
        <fullName evidence="6">Major royal jelly protein</fullName>
    </recommendedName>
</protein>
<dbReference type="Pfam" id="PF03022">
    <property type="entry name" value="MRJP"/>
    <property type="match status" value="1"/>
</dbReference>
<dbReference type="Proteomes" id="UP001345013">
    <property type="component" value="Unassembled WGS sequence"/>
</dbReference>
<dbReference type="EMBL" id="JAVRRG010000124">
    <property type="protein sequence ID" value="KAK5083227.1"/>
    <property type="molecule type" value="Genomic_DNA"/>
</dbReference>
<dbReference type="InterPro" id="IPR017996">
    <property type="entry name" value="MRJP/yellow-related"/>
</dbReference>
<evidence type="ECO:0000256" key="2">
    <source>
        <dbReference type="ARBA" id="ARBA00009127"/>
    </source>
</evidence>
<comment type="subcellular location">
    <subcellularLocation>
        <location evidence="1">Secreted</location>
    </subcellularLocation>
</comment>
<organism evidence="4 5">
    <name type="scientific">Lithohypha guttulata</name>
    <dbReference type="NCBI Taxonomy" id="1690604"/>
    <lineage>
        <taxon>Eukaryota</taxon>
        <taxon>Fungi</taxon>
        <taxon>Dikarya</taxon>
        <taxon>Ascomycota</taxon>
        <taxon>Pezizomycotina</taxon>
        <taxon>Eurotiomycetes</taxon>
        <taxon>Chaetothyriomycetidae</taxon>
        <taxon>Chaetothyriales</taxon>
        <taxon>Trichomeriaceae</taxon>
        <taxon>Lithohypha</taxon>
    </lineage>
</organism>
<evidence type="ECO:0008006" key="6">
    <source>
        <dbReference type="Google" id="ProtNLM"/>
    </source>
</evidence>